<evidence type="ECO:0000256" key="1">
    <source>
        <dbReference type="SAM" id="MobiDB-lite"/>
    </source>
</evidence>
<dbReference type="Proteomes" id="UP000183832">
    <property type="component" value="Unassembled WGS sequence"/>
</dbReference>
<dbReference type="AlphaFoldDB" id="A0A1J1I3E3"/>
<reference evidence="2 3" key="1">
    <citation type="submission" date="2015-04" db="EMBL/GenBank/DDBJ databases">
        <authorList>
            <person name="Syromyatnikov M.Y."/>
            <person name="Popov V.N."/>
        </authorList>
    </citation>
    <scope>NUCLEOTIDE SEQUENCE [LARGE SCALE GENOMIC DNA]</scope>
</reference>
<keyword evidence="3" id="KW-1185">Reference proteome</keyword>
<feature type="region of interest" description="Disordered" evidence="1">
    <location>
        <begin position="1"/>
        <end position="23"/>
    </location>
</feature>
<gene>
    <name evidence="2" type="ORF">CLUMA_CG008307</name>
</gene>
<accession>A0A1J1I3E3</accession>
<dbReference type="EMBL" id="CVRI01000040">
    <property type="protein sequence ID" value="CRK94813.1"/>
    <property type="molecule type" value="Genomic_DNA"/>
</dbReference>
<sequence>MSQHLLTKQPQNFNNENNRRTCNHKKYTTEQGKLKKIFLVESKKTEKRKRFEVGNKGLICGQELNEITVAFVLHTGAELLVVPFFMGHPSNGFHFVSKLFVLMLLPSTLLQSVK</sequence>
<organism evidence="2 3">
    <name type="scientific">Clunio marinus</name>
    <dbReference type="NCBI Taxonomy" id="568069"/>
    <lineage>
        <taxon>Eukaryota</taxon>
        <taxon>Metazoa</taxon>
        <taxon>Ecdysozoa</taxon>
        <taxon>Arthropoda</taxon>
        <taxon>Hexapoda</taxon>
        <taxon>Insecta</taxon>
        <taxon>Pterygota</taxon>
        <taxon>Neoptera</taxon>
        <taxon>Endopterygota</taxon>
        <taxon>Diptera</taxon>
        <taxon>Nematocera</taxon>
        <taxon>Chironomoidea</taxon>
        <taxon>Chironomidae</taxon>
        <taxon>Clunio</taxon>
    </lineage>
</organism>
<name>A0A1J1I3E3_9DIPT</name>
<feature type="compositionally biased region" description="Polar residues" evidence="1">
    <location>
        <begin position="1"/>
        <end position="11"/>
    </location>
</feature>
<evidence type="ECO:0000313" key="2">
    <source>
        <dbReference type="EMBL" id="CRK94813.1"/>
    </source>
</evidence>
<proteinExistence type="predicted"/>
<protein>
    <submittedName>
        <fullName evidence="2">CLUMA_CG008307, isoform A</fullName>
    </submittedName>
</protein>
<evidence type="ECO:0000313" key="3">
    <source>
        <dbReference type="Proteomes" id="UP000183832"/>
    </source>
</evidence>